<dbReference type="Gene3D" id="3.90.640.10">
    <property type="entry name" value="Actin, Chain A, domain 4"/>
    <property type="match status" value="1"/>
</dbReference>
<dbReference type="GeneTree" id="ENSGT00940000162158"/>
<reference evidence="5" key="3">
    <citation type="journal article" date="2014" name="Nature">
        <title>Elephant shark genome provides unique insights into gnathostome evolution.</title>
        <authorList>
            <consortium name="International Elephant Shark Genome Sequencing Consortium"/>
            <person name="Venkatesh B."/>
            <person name="Lee A.P."/>
            <person name="Ravi V."/>
            <person name="Maurya A.K."/>
            <person name="Lian M.M."/>
            <person name="Swann J.B."/>
            <person name="Ohta Y."/>
            <person name="Flajnik M.F."/>
            <person name="Sutoh Y."/>
            <person name="Kasahara M."/>
            <person name="Hoon S."/>
            <person name="Gangu V."/>
            <person name="Roy S.W."/>
            <person name="Irimia M."/>
            <person name="Korzh V."/>
            <person name="Kondrychyn I."/>
            <person name="Lim Z.W."/>
            <person name="Tay B.H."/>
            <person name="Tohari S."/>
            <person name="Kong K.W."/>
            <person name="Ho S."/>
            <person name="Lorente-Galdos B."/>
            <person name="Quilez J."/>
            <person name="Marques-Bonet T."/>
            <person name="Raney B.J."/>
            <person name="Ingham P.W."/>
            <person name="Tay A."/>
            <person name="Hillier L.W."/>
            <person name="Minx P."/>
            <person name="Boehm T."/>
            <person name="Wilson R.K."/>
            <person name="Brenner S."/>
            <person name="Warren W.C."/>
        </authorList>
    </citation>
    <scope>NUCLEOTIDE SEQUENCE [LARGE SCALE GENOMIC DNA]</scope>
</reference>
<dbReference type="InterPro" id="IPR004000">
    <property type="entry name" value="Actin"/>
</dbReference>
<dbReference type="Gene3D" id="3.30.420.40">
    <property type="match status" value="2"/>
</dbReference>
<name>A0A4W3IB18_CALMI</name>
<comment type="similarity">
    <text evidence="1 2">Belongs to the actin family.</text>
</comment>
<reference evidence="5" key="1">
    <citation type="journal article" date="2006" name="Science">
        <title>Ancient noncoding elements conserved in the human genome.</title>
        <authorList>
            <person name="Venkatesh B."/>
            <person name="Kirkness E.F."/>
            <person name="Loh Y.H."/>
            <person name="Halpern A.L."/>
            <person name="Lee A.P."/>
            <person name="Johnson J."/>
            <person name="Dandona N."/>
            <person name="Viswanathan L.D."/>
            <person name="Tay A."/>
            <person name="Venter J.C."/>
            <person name="Strausberg R.L."/>
            <person name="Brenner S."/>
        </authorList>
    </citation>
    <scope>NUCLEOTIDE SEQUENCE [LARGE SCALE GENOMIC DNA]</scope>
</reference>
<dbReference type="SMART" id="SM00268">
    <property type="entry name" value="ACTIN"/>
    <property type="match status" value="1"/>
</dbReference>
<evidence type="ECO:0000256" key="1">
    <source>
        <dbReference type="ARBA" id="ARBA00006752"/>
    </source>
</evidence>
<dbReference type="FunFam" id="3.30.420.40:FF:000050">
    <property type="entry name" value="Actin, alpha skeletal muscle"/>
    <property type="match status" value="1"/>
</dbReference>
<dbReference type="InterPro" id="IPR043129">
    <property type="entry name" value="ATPase_NBD"/>
</dbReference>
<organism evidence="4 5">
    <name type="scientific">Callorhinchus milii</name>
    <name type="common">Ghost shark</name>
    <dbReference type="NCBI Taxonomy" id="7868"/>
    <lineage>
        <taxon>Eukaryota</taxon>
        <taxon>Metazoa</taxon>
        <taxon>Chordata</taxon>
        <taxon>Craniata</taxon>
        <taxon>Vertebrata</taxon>
        <taxon>Chondrichthyes</taxon>
        <taxon>Holocephali</taxon>
        <taxon>Chimaeriformes</taxon>
        <taxon>Callorhinchidae</taxon>
        <taxon>Callorhinchus</taxon>
    </lineage>
</organism>
<dbReference type="PRINTS" id="PR00190">
    <property type="entry name" value="ACTIN"/>
</dbReference>
<dbReference type="PANTHER" id="PTHR11937">
    <property type="entry name" value="ACTIN"/>
    <property type="match status" value="1"/>
</dbReference>
<evidence type="ECO:0000256" key="2">
    <source>
        <dbReference type="RuleBase" id="RU000487"/>
    </source>
</evidence>
<protein>
    <submittedName>
        <fullName evidence="4">Uncharacterized protein</fullName>
    </submittedName>
</protein>
<reference evidence="5" key="2">
    <citation type="journal article" date="2007" name="PLoS Biol.">
        <title>Survey sequencing and comparative analysis of the elephant shark (Callorhinchus milii) genome.</title>
        <authorList>
            <person name="Venkatesh B."/>
            <person name="Kirkness E.F."/>
            <person name="Loh Y.H."/>
            <person name="Halpern A.L."/>
            <person name="Lee A.P."/>
            <person name="Johnson J."/>
            <person name="Dandona N."/>
            <person name="Viswanathan L.D."/>
            <person name="Tay A."/>
            <person name="Venter J.C."/>
            <person name="Strausberg R.L."/>
            <person name="Brenner S."/>
        </authorList>
    </citation>
    <scope>NUCLEOTIDE SEQUENCE [LARGE SCALE GENOMIC DNA]</scope>
</reference>
<dbReference type="FunFam" id="3.90.640.10:FF:000007">
    <property type="entry name" value="Actin like 7B"/>
    <property type="match status" value="1"/>
</dbReference>
<evidence type="ECO:0000313" key="4">
    <source>
        <dbReference type="Ensembl" id="ENSCMIP00000025897.1"/>
    </source>
</evidence>
<dbReference type="Pfam" id="PF00022">
    <property type="entry name" value="Actin"/>
    <property type="match status" value="1"/>
</dbReference>
<feature type="compositionally biased region" description="Polar residues" evidence="3">
    <location>
        <begin position="7"/>
        <end position="40"/>
    </location>
</feature>
<evidence type="ECO:0000256" key="3">
    <source>
        <dbReference type="SAM" id="MobiDB-lite"/>
    </source>
</evidence>
<sequence>AQPSPAPAQHSQHTSTPAQPSTPAQHSQHTSTAPAHQHTSPAPEIRALMIDLGTGYFKAGYAGYPKPSVSICSTLGRPVQRSAKTGDNRKENYVGEEQRGQLALRMVNPLRRGVVVDWEGTEAVLDYIFSKKLRLHPEEHAVMVADPPLGPITNREKTAEMFFETFSTPALHIASQSVLSIYAYGRTTGLVVESGHGSSFLVPIYEGYIMPHITSTTDYGGADLTRYLTRLMNENGHKLTACDFQVVEDIKQKCCYTAADFEVEMRCEGKEGVVSYELPDGKLINIGKERIKCSEALFNPSLMGSKEMGLHTMAINAINKCDSTILEDMFKNILLCGGSTMFSGFPVRFQKEVRKLAQDMAPHVHAIPERKYSVWYGGSILACLKSFQQLWVRKKDYDERGPMVIYRKCF</sequence>
<accession>A0A4W3IB18</accession>
<reference evidence="4" key="5">
    <citation type="submission" date="2025-09" db="UniProtKB">
        <authorList>
            <consortium name="Ensembl"/>
        </authorList>
    </citation>
    <scope>IDENTIFICATION</scope>
</reference>
<feature type="region of interest" description="Disordered" evidence="3">
    <location>
        <begin position="1"/>
        <end position="40"/>
    </location>
</feature>
<keyword evidence="5" id="KW-1185">Reference proteome</keyword>
<dbReference type="OMA" id="YIMPHIT"/>
<dbReference type="Proteomes" id="UP000314986">
    <property type="component" value="Unassembled WGS sequence"/>
</dbReference>
<dbReference type="Ensembl" id="ENSCMIT00000026324.1">
    <property type="protein sequence ID" value="ENSCMIP00000025897.1"/>
    <property type="gene ID" value="ENSCMIG00000011367.1"/>
</dbReference>
<dbReference type="AlphaFoldDB" id="A0A4W3IB18"/>
<dbReference type="SUPFAM" id="SSF53067">
    <property type="entry name" value="Actin-like ATPase domain"/>
    <property type="match status" value="2"/>
</dbReference>
<proteinExistence type="inferred from homology"/>
<evidence type="ECO:0000313" key="5">
    <source>
        <dbReference type="Proteomes" id="UP000314986"/>
    </source>
</evidence>
<reference evidence="4" key="4">
    <citation type="submission" date="2025-08" db="UniProtKB">
        <authorList>
            <consortium name="Ensembl"/>
        </authorList>
    </citation>
    <scope>IDENTIFICATION</scope>
</reference>
<dbReference type="STRING" id="7868.ENSCMIP00000025897"/>
<dbReference type="InParanoid" id="A0A4W3IB18"/>